<organism evidence="2 3">
    <name type="scientific">Yersinia enterocolitica LC20</name>
    <dbReference type="NCBI Taxonomy" id="1443113"/>
    <lineage>
        <taxon>Bacteria</taxon>
        <taxon>Pseudomonadati</taxon>
        <taxon>Pseudomonadota</taxon>
        <taxon>Gammaproteobacteria</taxon>
        <taxon>Enterobacterales</taxon>
        <taxon>Yersiniaceae</taxon>
        <taxon>Yersinia</taxon>
    </lineage>
</organism>
<dbReference type="Proteomes" id="UP000230961">
    <property type="component" value="Chromosome"/>
</dbReference>
<reference evidence="2 3" key="1">
    <citation type="submission" date="2017-11" db="EMBL/GenBank/DDBJ databases">
        <title>The complete genome sequence and comparative genome analysis of Yersinia enterocolitica strain LC20.</title>
        <authorList>
            <person name="Shi G."/>
            <person name="Su M."/>
            <person name="Liang J."/>
            <person name="Gu W."/>
            <person name="Xiao Y."/>
            <person name="Zhang Z."/>
            <person name="Qiu H."/>
            <person name="Duan R."/>
            <person name="Zhang Z."/>
            <person name="Li Y."/>
            <person name="Zhang X."/>
            <person name="Ling Y."/>
            <person name="Song L."/>
            <person name="Chen M."/>
            <person name="Zhao Y."/>
            <person name="Wu J."/>
            <person name="Jing H."/>
            <person name="Xiao J."/>
            <person name="Wang X."/>
        </authorList>
    </citation>
    <scope>NUCLEOTIDE SEQUENCE [LARGE SCALE GENOMIC DNA]</scope>
    <source>
        <strain evidence="2 3">LC20</strain>
    </source>
</reference>
<dbReference type="InterPro" id="IPR053167">
    <property type="entry name" value="Spore_coat_component"/>
</dbReference>
<evidence type="ECO:0000313" key="2">
    <source>
        <dbReference type="EMBL" id="AHM74289.2"/>
    </source>
</evidence>
<protein>
    <submittedName>
        <fullName evidence="2">Spore coat protein U</fullName>
    </submittedName>
</protein>
<dbReference type="Pfam" id="PF05229">
    <property type="entry name" value="SCPU"/>
    <property type="match status" value="1"/>
</dbReference>
<feature type="domain" description="Spore coat protein U/FanG" evidence="1">
    <location>
        <begin position="33"/>
        <end position="181"/>
    </location>
</feature>
<dbReference type="KEGG" id="yel:LC20_03036"/>
<gene>
    <name evidence="2" type="ORF">LC20_03036</name>
</gene>
<accession>A0A7U4K1D7</accession>
<sequence length="184" mass="19087">MIKDETMKKTLLILGAMVLLQSAPPVESAGSVTGTLGATLTIITGCYVNDGTTPGGLTNLGTINFGTVSTLNTRIRQPYSSTTNGALNLYCSAGTAYNIGIDNGAHASTNQRRLSGGTSEFVNYNLFKDSGYSQAWGTTGSDLLTGTATAIGTAIPLTVYSEVPVQATPSVSTYTDTVNVTVNW</sequence>
<dbReference type="SMART" id="SM00972">
    <property type="entry name" value="SCPU"/>
    <property type="match status" value="1"/>
</dbReference>
<dbReference type="EMBL" id="CP007448">
    <property type="protein sequence ID" value="AHM74289.2"/>
    <property type="molecule type" value="Genomic_DNA"/>
</dbReference>
<evidence type="ECO:0000259" key="1">
    <source>
        <dbReference type="Pfam" id="PF05229"/>
    </source>
</evidence>
<proteinExistence type="predicted"/>
<dbReference type="InterPro" id="IPR007893">
    <property type="entry name" value="Spore_coat_U/FanG"/>
</dbReference>
<keyword evidence="2" id="KW-0946">Virion</keyword>
<dbReference type="PANTHER" id="PTHR37089">
    <property type="entry name" value="PROTEIN U-RELATED"/>
    <property type="match status" value="1"/>
</dbReference>
<dbReference type="PANTHER" id="PTHR37089:SF4">
    <property type="entry name" value="EXPORTED PROTEIN"/>
    <property type="match status" value="1"/>
</dbReference>
<dbReference type="AlphaFoldDB" id="A0A7U4K1D7"/>
<evidence type="ECO:0000313" key="3">
    <source>
        <dbReference type="Proteomes" id="UP000230961"/>
    </source>
</evidence>
<keyword evidence="2" id="KW-0167">Capsid protein</keyword>
<name>A0A7U4K1D7_YEREN</name>